<reference evidence="3" key="2">
    <citation type="submission" date="2021-04" db="EMBL/GenBank/DDBJ databases">
        <title>Complete Genome and methylome analysis of Thiothrix fructosivorans ATCC 49748.</title>
        <authorList>
            <person name="Fomenkov A."/>
            <person name="Sun L."/>
            <person name="Vincze T."/>
            <person name="Grabovich M.Y."/>
            <person name="Roberts R.J."/>
        </authorList>
    </citation>
    <scope>NUCLEOTIDE SEQUENCE</scope>
    <source>
        <strain evidence="3">ATCC 49748</strain>
    </source>
</reference>
<dbReference type="RefSeq" id="WP_207253113.1">
    <property type="nucleotide sequence ID" value="NZ_JAFMPM010000008.1"/>
</dbReference>
<proteinExistence type="predicted"/>
<evidence type="ECO:0000313" key="2">
    <source>
        <dbReference type="EMBL" id="MBO0615400.1"/>
    </source>
</evidence>
<evidence type="ECO:0000313" key="3">
    <source>
        <dbReference type="EMBL" id="QTX10172.1"/>
    </source>
</evidence>
<dbReference type="Proteomes" id="UP000664466">
    <property type="component" value="Unassembled WGS sequence"/>
</dbReference>
<evidence type="ECO:0000313" key="4">
    <source>
        <dbReference type="Proteomes" id="UP000664466"/>
    </source>
</evidence>
<organism evidence="3">
    <name type="scientific">Thiothrix fructosivorans</name>
    <dbReference type="NCBI Taxonomy" id="111770"/>
    <lineage>
        <taxon>Bacteria</taxon>
        <taxon>Pseudomonadati</taxon>
        <taxon>Pseudomonadota</taxon>
        <taxon>Gammaproteobacteria</taxon>
        <taxon>Thiotrichales</taxon>
        <taxon>Thiotrichaceae</taxon>
        <taxon>Thiothrix</taxon>
    </lineage>
</organism>
<accession>A0A8B0SML8</accession>
<evidence type="ECO:0000256" key="1">
    <source>
        <dbReference type="SAM" id="SignalP"/>
    </source>
</evidence>
<sequence length="100" mass="11146">MLGQAHYVSALLLAGSLIAAPAHAQFKANPAAYAGSSFDRQTDMQEMEVKEIELPAPYAQVRDLLGNKLYGYLLQNDEFIVLQDLVITHLEKQYRVSAHQ</sequence>
<dbReference type="EMBL" id="CP072748">
    <property type="protein sequence ID" value="QTX10172.1"/>
    <property type="molecule type" value="Genomic_DNA"/>
</dbReference>
<keyword evidence="1" id="KW-0732">Signal</keyword>
<name>A0A8B0SML8_9GAMM</name>
<feature type="chain" id="PRO_5032617924" evidence="1">
    <location>
        <begin position="25"/>
        <end position="100"/>
    </location>
</feature>
<protein>
    <submittedName>
        <fullName evidence="3">Uncharacterized protein</fullName>
    </submittedName>
</protein>
<dbReference type="EMBL" id="JAFMPM010000008">
    <property type="protein sequence ID" value="MBO0615400.1"/>
    <property type="molecule type" value="Genomic_DNA"/>
</dbReference>
<dbReference type="AlphaFoldDB" id="A0A8B0SML8"/>
<feature type="signal peptide" evidence="1">
    <location>
        <begin position="1"/>
        <end position="24"/>
    </location>
</feature>
<gene>
    <name evidence="3" type="ORF">J1836_016500</name>
    <name evidence="2" type="ORF">J1836_21120</name>
</gene>
<keyword evidence="4" id="KW-1185">Reference proteome</keyword>
<reference evidence="2 4" key="1">
    <citation type="submission" date="2021-03" db="EMBL/GenBank/DDBJ databases">
        <title>Draft genome and methylome analysis of Thiotrix fructosivoruns ATCC 49748.</title>
        <authorList>
            <person name="Fomenkov A."/>
            <person name="Grabovich M.Y."/>
            <person name="Roberts R.J."/>
        </authorList>
    </citation>
    <scope>NUCLEOTIDE SEQUENCE [LARGE SCALE GENOMIC DNA]</scope>
    <source>
        <strain evidence="2 4">ATCC 49748</strain>
    </source>
</reference>